<dbReference type="PANTHER" id="PTHR36195">
    <property type="entry name" value="DOMAIN PROTEIN, PUTATIVE (AFU_ORTHOLOGUE AFUA_5G01990)-RELATED-RELATED"/>
    <property type="match status" value="1"/>
</dbReference>
<evidence type="ECO:0000313" key="3">
    <source>
        <dbReference type="Proteomes" id="UP000070501"/>
    </source>
</evidence>
<sequence length="266" mass="28521">MVSTKLAFGAVLAAFAATGSAGQLKIKNHCSSTVNIRIAHGADCEKGQGGKCIKDGAKPYQIKKDGTTAFSWIGDGKGASVKIWKGDANQVLQFEYTVTKTGAYKGLYWDLSNIDGKGPGLAGTPFASDNVHAKPTGKGFGSGTCKAVKCKKNEICRDAYNKPEERKTRHCPVDTGDMWLALCQPDSQFNARSEGAEDDIEFVDLTFLEDPIDTTTPPIMPKIMLNYFLQQAELPTSPATVEAPVVTSPTTAEEPVVTKVGRAYYA</sequence>
<accession>A0A136IT53</accession>
<organism evidence="2 3">
    <name type="scientific">Microdochium bolleyi</name>
    <dbReference type="NCBI Taxonomy" id="196109"/>
    <lineage>
        <taxon>Eukaryota</taxon>
        <taxon>Fungi</taxon>
        <taxon>Dikarya</taxon>
        <taxon>Ascomycota</taxon>
        <taxon>Pezizomycotina</taxon>
        <taxon>Sordariomycetes</taxon>
        <taxon>Xylariomycetidae</taxon>
        <taxon>Xylariales</taxon>
        <taxon>Microdochiaceae</taxon>
        <taxon>Microdochium</taxon>
    </lineage>
</organism>
<proteinExistence type="predicted"/>
<dbReference type="Pfam" id="PF04681">
    <property type="entry name" value="Bys1"/>
    <property type="match status" value="1"/>
</dbReference>
<dbReference type="OrthoDB" id="4762281at2759"/>
<feature type="signal peptide" evidence="1">
    <location>
        <begin position="1"/>
        <end position="21"/>
    </location>
</feature>
<dbReference type="SUPFAM" id="SSF49870">
    <property type="entry name" value="Osmotin, thaumatin-like protein"/>
    <property type="match status" value="1"/>
</dbReference>
<name>A0A136IT53_9PEZI</name>
<evidence type="ECO:0000313" key="2">
    <source>
        <dbReference type="EMBL" id="KXJ88057.1"/>
    </source>
</evidence>
<dbReference type="PANTHER" id="PTHR36195:SF6">
    <property type="entry name" value="SECRETED THAUMATIN-LIKE PROTEIN CALA"/>
    <property type="match status" value="1"/>
</dbReference>
<dbReference type="InterPro" id="IPR006771">
    <property type="entry name" value="CetA-like"/>
</dbReference>
<dbReference type="EMBL" id="KQ964260">
    <property type="protein sequence ID" value="KXJ88057.1"/>
    <property type="molecule type" value="Genomic_DNA"/>
</dbReference>
<dbReference type="InParanoid" id="A0A136IT53"/>
<dbReference type="InterPro" id="IPR037176">
    <property type="entry name" value="Osmotin/thaumatin-like_sf"/>
</dbReference>
<keyword evidence="3" id="KW-1185">Reference proteome</keyword>
<gene>
    <name evidence="2" type="ORF">Micbo1qcDRAFT_207806</name>
</gene>
<protein>
    <submittedName>
        <fullName evidence="2">Uncharacterized protein</fullName>
    </submittedName>
</protein>
<feature type="chain" id="PRO_5007293102" evidence="1">
    <location>
        <begin position="22"/>
        <end position="266"/>
    </location>
</feature>
<dbReference type="Proteomes" id="UP000070501">
    <property type="component" value="Unassembled WGS sequence"/>
</dbReference>
<reference evidence="3" key="1">
    <citation type="submission" date="2016-02" db="EMBL/GenBank/DDBJ databases">
        <title>Draft genome sequence of Microdochium bolleyi, a fungal endophyte of beachgrass.</title>
        <authorList>
            <consortium name="DOE Joint Genome Institute"/>
            <person name="David A.S."/>
            <person name="May G."/>
            <person name="Haridas S."/>
            <person name="Lim J."/>
            <person name="Wang M."/>
            <person name="Labutti K."/>
            <person name="Lipzen A."/>
            <person name="Barry K."/>
            <person name="Grigoriev I.V."/>
        </authorList>
    </citation>
    <scope>NUCLEOTIDE SEQUENCE [LARGE SCALE GENOMIC DNA]</scope>
    <source>
        <strain evidence="3">J235TASD1</strain>
    </source>
</reference>
<dbReference type="AlphaFoldDB" id="A0A136IT53"/>
<keyword evidence="1" id="KW-0732">Signal</keyword>
<evidence type="ECO:0000256" key="1">
    <source>
        <dbReference type="SAM" id="SignalP"/>
    </source>
</evidence>